<name>A0ABX8D9D0_9CELL</name>
<keyword evidence="4" id="KW-1185">Reference proteome</keyword>
<evidence type="ECO:0000313" key="3">
    <source>
        <dbReference type="EMBL" id="QVI62367.1"/>
    </source>
</evidence>
<proteinExistence type="predicted"/>
<keyword evidence="2" id="KW-1133">Transmembrane helix</keyword>
<keyword evidence="2" id="KW-0472">Membrane</keyword>
<feature type="transmembrane region" description="Helical" evidence="2">
    <location>
        <begin position="49"/>
        <end position="68"/>
    </location>
</feature>
<keyword evidence="2" id="KW-0812">Transmembrane</keyword>
<dbReference type="EMBL" id="CP074405">
    <property type="protein sequence ID" value="QVI62367.1"/>
    <property type="molecule type" value="Genomic_DNA"/>
</dbReference>
<organism evidence="3 4">
    <name type="scientific">Cellulomonas wangleii</name>
    <dbReference type="NCBI Taxonomy" id="2816956"/>
    <lineage>
        <taxon>Bacteria</taxon>
        <taxon>Bacillati</taxon>
        <taxon>Actinomycetota</taxon>
        <taxon>Actinomycetes</taxon>
        <taxon>Micrococcales</taxon>
        <taxon>Cellulomonadaceae</taxon>
        <taxon>Cellulomonas</taxon>
    </lineage>
</organism>
<gene>
    <name evidence="3" type="ORF">KG103_18535</name>
</gene>
<feature type="transmembrane region" description="Helical" evidence="2">
    <location>
        <begin position="25"/>
        <end position="43"/>
    </location>
</feature>
<dbReference type="Proteomes" id="UP000677804">
    <property type="component" value="Chromosome"/>
</dbReference>
<protein>
    <submittedName>
        <fullName evidence="3">Uncharacterized protein</fullName>
    </submittedName>
</protein>
<feature type="compositionally biased region" description="Gly residues" evidence="1">
    <location>
        <begin position="116"/>
        <end position="135"/>
    </location>
</feature>
<evidence type="ECO:0000256" key="2">
    <source>
        <dbReference type="SAM" id="Phobius"/>
    </source>
</evidence>
<feature type="region of interest" description="Disordered" evidence="1">
    <location>
        <begin position="67"/>
        <end position="135"/>
    </location>
</feature>
<feature type="compositionally biased region" description="Low complexity" evidence="1">
    <location>
        <begin position="104"/>
        <end position="115"/>
    </location>
</feature>
<reference evidence="3 4" key="1">
    <citation type="submission" date="2021-05" db="EMBL/GenBank/DDBJ databases">
        <title>Novel species in genus Cellulomonas.</title>
        <authorList>
            <person name="Zhang G."/>
        </authorList>
    </citation>
    <scope>NUCLEOTIDE SEQUENCE [LARGE SCALE GENOMIC DNA]</scope>
    <source>
        <strain evidence="4">zg-ZUI222</strain>
    </source>
</reference>
<evidence type="ECO:0000313" key="4">
    <source>
        <dbReference type="Proteomes" id="UP000677804"/>
    </source>
</evidence>
<evidence type="ECO:0000256" key="1">
    <source>
        <dbReference type="SAM" id="MobiDB-lite"/>
    </source>
</evidence>
<sequence>MTDEQHDRTTPEGDVKRPRSDQESGAFVALGVVFFVLGISGAARGETALTAFLAVGVAFFAIGVGGGAKARTQADGTEDGRRDRSTGGDGGAAAHDGDARPAPDDATGSDAAGTDNGVGDGGGGGGDGGGGGGGD</sequence>
<feature type="region of interest" description="Disordered" evidence="1">
    <location>
        <begin position="1"/>
        <end position="21"/>
    </location>
</feature>
<dbReference type="RefSeq" id="WP_207340034.1">
    <property type="nucleotide sequence ID" value="NZ_CP074405.1"/>
</dbReference>
<accession>A0ABX8D9D0</accession>